<dbReference type="Proteomes" id="UP001250932">
    <property type="component" value="Unassembled WGS sequence"/>
</dbReference>
<dbReference type="EMBL" id="JAQOUE010000001">
    <property type="protein sequence ID" value="MDT7042157.1"/>
    <property type="molecule type" value="Genomic_DNA"/>
</dbReference>
<accession>A0ABU3K723</accession>
<name>A0ABU3K723_9BACT</name>
<dbReference type="PROSITE" id="PS01152">
    <property type="entry name" value="HESB"/>
    <property type="match status" value="1"/>
</dbReference>
<dbReference type="InterPro" id="IPR035903">
    <property type="entry name" value="HesB-like_dom_sf"/>
</dbReference>
<gene>
    <name evidence="2" type="primary">erpA</name>
    <name evidence="2" type="ORF">PPG34_07310</name>
</gene>
<dbReference type="NCBIfam" id="NF010147">
    <property type="entry name" value="PRK13623.1"/>
    <property type="match status" value="1"/>
</dbReference>
<dbReference type="SUPFAM" id="SSF89360">
    <property type="entry name" value="HesB-like domain"/>
    <property type="match status" value="1"/>
</dbReference>
<evidence type="ECO:0000259" key="1">
    <source>
        <dbReference type="Pfam" id="PF01521"/>
    </source>
</evidence>
<evidence type="ECO:0000313" key="2">
    <source>
        <dbReference type="EMBL" id="MDT7042157.1"/>
    </source>
</evidence>
<proteinExistence type="predicted"/>
<dbReference type="NCBIfam" id="TIGR00049">
    <property type="entry name" value="iron-sulfur cluster assembly accessory protein"/>
    <property type="match status" value="1"/>
</dbReference>
<dbReference type="PANTHER" id="PTHR43011:SF1">
    <property type="entry name" value="IRON-SULFUR CLUSTER ASSEMBLY 2 HOMOLOG, MITOCHONDRIAL"/>
    <property type="match status" value="1"/>
</dbReference>
<dbReference type="RefSeq" id="WP_313832521.1">
    <property type="nucleotide sequence ID" value="NZ_JAQOUE010000001.1"/>
</dbReference>
<dbReference type="InterPro" id="IPR000361">
    <property type="entry name" value="ATAP_core_dom"/>
</dbReference>
<dbReference type="Pfam" id="PF01521">
    <property type="entry name" value="Fe-S_biosyn"/>
    <property type="match status" value="1"/>
</dbReference>
<evidence type="ECO:0000313" key="3">
    <source>
        <dbReference type="Proteomes" id="UP001250932"/>
    </source>
</evidence>
<feature type="domain" description="Core" evidence="1">
    <location>
        <begin position="2"/>
        <end position="103"/>
    </location>
</feature>
<protein>
    <submittedName>
        <fullName evidence="2">Iron-sulfur cluster insertion protein ErpA</fullName>
    </submittedName>
</protein>
<organism evidence="2 3">
    <name type="scientific">Candidatus Nitronereus thalassa</name>
    <dbReference type="NCBI Taxonomy" id="3020898"/>
    <lineage>
        <taxon>Bacteria</taxon>
        <taxon>Pseudomonadati</taxon>
        <taxon>Nitrospirota</taxon>
        <taxon>Nitrospiria</taxon>
        <taxon>Nitrospirales</taxon>
        <taxon>Nitrospiraceae</taxon>
        <taxon>Candidatus Nitronereus</taxon>
    </lineage>
</organism>
<comment type="caution">
    <text evidence="2">The sequence shown here is derived from an EMBL/GenBank/DDBJ whole genome shotgun (WGS) entry which is preliminary data.</text>
</comment>
<reference evidence="2 3" key="1">
    <citation type="journal article" date="2023" name="ISME J.">
        <title>Cultivation and genomic characterization of novel and ubiquitous marine nitrite-oxidizing bacteria from the Nitrospirales.</title>
        <authorList>
            <person name="Mueller A.J."/>
            <person name="Daebeler A."/>
            <person name="Herbold C.W."/>
            <person name="Kirkegaard R.H."/>
            <person name="Daims H."/>
        </authorList>
    </citation>
    <scope>NUCLEOTIDE SEQUENCE [LARGE SCALE GENOMIC DNA]</scope>
    <source>
        <strain evidence="2 3">EB</strain>
    </source>
</reference>
<dbReference type="InterPro" id="IPR016092">
    <property type="entry name" value="ATAP"/>
</dbReference>
<dbReference type="Gene3D" id="2.60.300.12">
    <property type="entry name" value="HesB-like domain"/>
    <property type="match status" value="1"/>
</dbReference>
<dbReference type="PANTHER" id="PTHR43011">
    <property type="entry name" value="IRON-SULFUR CLUSTER ASSEMBLY 2 HOMOLOG, MITOCHONDRIAL"/>
    <property type="match status" value="1"/>
</dbReference>
<dbReference type="InterPro" id="IPR017870">
    <property type="entry name" value="FeS_cluster_insertion_CS"/>
</dbReference>
<keyword evidence="3" id="KW-1185">Reference proteome</keyword>
<sequence>MVTITPTAEEKIKELVSEESEEEIIGLRIYVKGGGCSGYQYGMSFESKMDEDDTVIEKGGVKVIVDSQSAPMLNGAEVDYVDSLQGSGFAIKNPQAKSTCGCGSSFST</sequence>